<evidence type="ECO:0008006" key="6">
    <source>
        <dbReference type="Google" id="ProtNLM"/>
    </source>
</evidence>
<evidence type="ECO:0000313" key="3">
    <source>
        <dbReference type="EMBL" id="POP48885.1"/>
    </source>
</evidence>
<gene>
    <name evidence="3" type="ORF">CHU32_09820</name>
    <name evidence="2" type="ORF">CHU33_15935</name>
</gene>
<dbReference type="Proteomes" id="UP000237073">
    <property type="component" value="Unassembled WGS sequence"/>
</dbReference>
<proteinExistence type="predicted"/>
<evidence type="ECO:0000313" key="4">
    <source>
        <dbReference type="Proteomes" id="UP000237073"/>
    </source>
</evidence>
<dbReference type="EMBL" id="PQGD01000007">
    <property type="protein sequence ID" value="POP48885.1"/>
    <property type="molecule type" value="Genomic_DNA"/>
</dbReference>
<sequence>MKKIVLAVLLLASYSALANESFLCEYSKAPVNNGVMGTLNILGNARVVFNGNSFKAFRPDGSYIITPVLAEKKEGMIFLDDKTKIFAASLDKSNFAVSDRIMKTTEQWAKCEIDQESMRRKKIDSDVKEQMRRISEIPWDGQPARKFFLKETHFFMLLKCGWAGSVGFSTGTKPLVLLGSSYFPSDKSAFKDGEYSIEFNGGTMSVNYNPKKVSGYISDNHSFTPCEAVRLGED</sequence>
<name>A0A2P5GQQ2_9ENTR</name>
<dbReference type="OrthoDB" id="6270478at2"/>
<dbReference type="EMBL" id="PQGE01000014">
    <property type="protein sequence ID" value="POP43368.1"/>
    <property type="molecule type" value="Genomic_DNA"/>
</dbReference>
<dbReference type="AlphaFoldDB" id="A0A2P5GQQ2"/>
<protein>
    <recommendedName>
        <fullName evidence="6">Conjugal transfer protein</fullName>
    </recommendedName>
</protein>
<evidence type="ECO:0000313" key="5">
    <source>
        <dbReference type="Proteomes" id="UP000247005"/>
    </source>
</evidence>
<feature type="signal peptide" evidence="1">
    <location>
        <begin position="1"/>
        <end position="18"/>
    </location>
</feature>
<keyword evidence="1" id="KW-0732">Signal</keyword>
<evidence type="ECO:0000313" key="2">
    <source>
        <dbReference type="EMBL" id="POP43368.1"/>
    </source>
</evidence>
<comment type="caution">
    <text evidence="3">The sequence shown here is derived from an EMBL/GenBank/DDBJ whole genome shotgun (WGS) entry which is preliminary data.</text>
</comment>
<organism evidence="3 5">
    <name type="scientific">Superficieibacter electus</name>
    <dbReference type="NCBI Taxonomy" id="2022662"/>
    <lineage>
        <taxon>Bacteria</taxon>
        <taxon>Pseudomonadati</taxon>
        <taxon>Pseudomonadota</taxon>
        <taxon>Gammaproteobacteria</taxon>
        <taxon>Enterobacterales</taxon>
        <taxon>Enterobacteriaceae</taxon>
        <taxon>Superficieibacter</taxon>
    </lineage>
</organism>
<dbReference type="RefSeq" id="WP_103677061.1">
    <property type="nucleotide sequence ID" value="NZ_PQGD01000007.1"/>
</dbReference>
<evidence type="ECO:0000256" key="1">
    <source>
        <dbReference type="SAM" id="SignalP"/>
    </source>
</evidence>
<reference evidence="4 5" key="1">
    <citation type="submission" date="2018-01" db="EMBL/GenBank/DDBJ databases">
        <title>Superficieibacter electus gen. nov., sp. nov., an extended-spectrum beta-lactamase possessing member of the Enterobacteriaceae family, isolated from intensive care unit surfaces.</title>
        <authorList>
            <person name="Potter R.F."/>
            <person name="D'Souza A.W."/>
        </authorList>
    </citation>
    <scope>NUCLEOTIDE SEQUENCE [LARGE SCALE GENOMIC DNA]</scope>
    <source>
        <strain evidence="3 5">BP-1</strain>
        <strain evidence="2 4">BP-2</strain>
    </source>
</reference>
<keyword evidence="4" id="KW-1185">Reference proteome</keyword>
<dbReference type="Proteomes" id="UP000247005">
    <property type="component" value="Unassembled WGS sequence"/>
</dbReference>
<accession>A0A2P5GQQ2</accession>
<feature type="chain" id="PRO_5015166886" description="Conjugal transfer protein" evidence="1">
    <location>
        <begin position="19"/>
        <end position="234"/>
    </location>
</feature>